<proteinExistence type="predicted"/>
<keyword evidence="2" id="KW-1185">Reference proteome</keyword>
<dbReference type="EMBL" id="AKHW03006437">
    <property type="protein sequence ID" value="KYO20312.1"/>
    <property type="molecule type" value="Genomic_DNA"/>
</dbReference>
<accession>A0A151M712</accession>
<dbReference type="Proteomes" id="UP000050525">
    <property type="component" value="Unassembled WGS sequence"/>
</dbReference>
<gene>
    <name evidence="1" type="ORF">Y1Q_0010845</name>
</gene>
<organism evidence="1 2">
    <name type="scientific">Alligator mississippiensis</name>
    <name type="common">American alligator</name>
    <dbReference type="NCBI Taxonomy" id="8496"/>
    <lineage>
        <taxon>Eukaryota</taxon>
        <taxon>Metazoa</taxon>
        <taxon>Chordata</taxon>
        <taxon>Craniata</taxon>
        <taxon>Vertebrata</taxon>
        <taxon>Euteleostomi</taxon>
        <taxon>Archelosauria</taxon>
        <taxon>Archosauria</taxon>
        <taxon>Crocodylia</taxon>
        <taxon>Alligatoridae</taxon>
        <taxon>Alligatorinae</taxon>
        <taxon>Alligator</taxon>
    </lineage>
</organism>
<name>A0A151M712_ALLMI</name>
<evidence type="ECO:0000313" key="1">
    <source>
        <dbReference type="EMBL" id="KYO20312.1"/>
    </source>
</evidence>
<protein>
    <submittedName>
        <fullName evidence="1">Uncharacterized protein</fullName>
    </submittedName>
</protein>
<dbReference type="AlphaFoldDB" id="A0A151M712"/>
<evidence type="ECO:0000313" key="2">
    <source>
        <dbReference type="Proteomes" id="UP000050525"/>
    </source>
</evidence>
<sequence>MRFGTCRAAPAQCAPVSAERRAGSSVLRGWREGSESGRMLVSAPWLHLPRFIHLLPTITWNCSLGQFIFWDPSLPSG</sequence>
<comment type="caution">
    <text evidence="1">The sequence shown here is derived from an EMBL/GenBank/DDBJ whole genome shotgun (WGS) entry which is preliminary data.</text>
</comment>
<reference evidence="1 2" key="1">
    <citation type="journal article" date="2012" name="Genome Biol.">
        <title>Sequencing three crocodilian genomes to illuminate the evolution of archosaurs and amniotes.</title>
        <authorList>
            <person name="St John J.A."/>
            <person name="Braun E.L."/>
            <person name="Isberg S.R."/>
            <person name="Miles L.G."/>
            <person name="Chong A.Y."/>
            <person name="Gongora J."/>
            <person name="Dalzell P."/>
            <person name="Moran C."/>
            <person name="Bed'hom B."/>
            <person name="Abzhanov A."/>
            <person name="Burgess S.C."/>
            <person name="Cooksey A.M."/>
            <person name="Castoe T.A."/>
            <person name="Crawford N.G."/>
            <person name="Densmore L.D."/>
            <person name="Drew J.C."/>
            <person name="Edwards S.V."/>
            <person name="Faircloth B.C."/>
            <person name="Fujita M.K."/>
            <person name="Greenwold M.J."/>
            <person name="Hoffmann F.G."/>
            <person name="Howard J.M."/>
            <person name="Iguchi T."/>
            <person name="Janes D.E."/>
            <person name="Khan S.Y."/>
            <person name="Kohno S."/>
            <person name="de Koning A.J."/>
            <person name="Lance S.L."/>
            <person name="McCarthy F.M."/>
            <person name="McCormack J.E."/>
            <person name="Merchant M.E."/>
            <person name="Peterson D.G."/>
            <person name="Pollock D.D."/>
            <person name="Pourmand N."/>
            <person name="Raney B.J."/>
            <person name="Roessler K.A."/>
            <person name="Sanford J.R."/>
            <person name="Sawyer R.H."/>
            <person name="Schmidt C.J."/>
            <person name="Triplett E.W."/>
            <person name="Tuberville T.D."/>
            <person name="Venegas-Anaya M."/>
            <person name="Howard J.T."/>
            <person name="Jarvis E.D."/>
            <person name="Guillette L.J.Jr."/>
            <person name="Glenn T.C."/>
            <person name="Green R.E."/>
            <person name="Ray D.A."/>
        </authorList>
    </citation>
    <scope>NUCLEOTIDE SEQUENCE [LARGE SCALE GENOMIC DNA]</scope>
    <source>
        <strain evidence="1">KSC_2009_1</strain>
    </source>
</reference>